<evidence type="ECO:0000313" key="1">
    <source>
        <dbReference type="EMBL" id="KAK8224738.1"/>
    </source>
</evidence>
<gene>
    <name evidence="1" type="ORF">HDK90DRAFT_90278</name>
</gene>
<organism evidence="1 2">
    <name type="scientific">Phyllosticta capitalensis</name>
    <dbReference type="NCBI Taxonomy" id="121624"/>
    <lineage>
        <taxon>Eukaryota</taxon>
        <taxon>Fungi</taxon>
        <taxon>Dikarya</taxon>
        <taxon>Ascomycota</taxon>
        <taxon>Pezizomycotina</taxon>
        <taxon>Dothideomycetes</taxon>
        <taxon>Dothideomycetes incertae sedis</taxon>
        <taxon>Botryosphaeriales</taxon>
        <taxon>Phyllostictaceae</taxon>
        <taxon>Phyllosticta</taxon>
    </lineage>
</organism>
<dbReference type="EMBL" id="JBBWRZ010000012">
    <property type="protein sequence ID" value="KAK8224738.1"/>
    <property type="molecule type" value="Genomic_DNA"/>
</dbReference>
<keyword evidence="2" id="KW-1185">Reference proteome</keyword>
<dbReference type="Proteomes" id="UP001492380">
    <property type="component" value="Unassembled WGS sequence"/>
</dbReference>
<accession>A0ABR1YBC4</accession>
<protein>
    <submittedName>
        <fullName evidence="1">Uncharacterized protein</fullName>
    </submittedName>
</protein>
<comment type="caution">
    <text evidence="1">The sequence shown here is derived from an EMBL/GenBank/DDBJ whole genome shotgun (WGS) entry which is preliminary data.</text>
</comment>
<reference evidence="1 2" key="1">
    <citation type="submission" date="2024-04" db="EMBL/GenBank/DDBJ databases">
        <title>Phyllosticta paracitricarpa is synonymous to the EU quarantine fungus P. citricarpa based on phylogenomic analyses.</title>
        <authorList>
            <consortium name="Lawrence Berkeley National Laboratory"/>
            <person name="Van Ingen-Buijs V.A."/>
            <person name="Van Westerhoven A.C."/>
            <person name="Haridas S."/>
            <person name="Skiadas P."/>
            <person name="Martin F."/>
            <person name="Groenewald J.Z."/>
            <person name="Crous P.W."/>
            <person name="Seidl M.F."/>
        </authorList>
    </citation>
    <scope>NUCLEOTIDE SEQUENCE [LARGE SCALE GENOMIC DNA]</scope>
    <source>
        <strain evidence="1 2">CBS 123374</strain>
    </source>
</reference>
<name>A0ABR1YBC4_9PEZI</name>
<proteinExistence type="predicted"/>
<evidence type="ECO:0000313" key="2">
    <source>
        <dbReference type="Proteomes" id="UP001492380"/>
    </source>
</evidence>
<sequence>MEPDEQARHRPRSRSAPGWKRLGVGESVGQRMTYMHTVGLSLLPCLRICKTWMVEQIRTPTRRCAGCGHHQLGWLRVTGQVPSAGYGILFVVLHGLQGNIESLQCFLSRGSQSVLGVTGCRQWFDVDTDVVACALMPGLRSGSPPPGEERSGLSPVGWRWLETRAARQRRGQCVCELTVRSKKALIGSQRGWGVRIPAGFFFFPSTSAGPSGVTR</sequence>